<gene>
    <name evidence="2" type="ORF">CP972_01895</name>
</gene>
<organism evidence="2 3">
    <name type="scientific">Streptomyces prasinus</name>
    <dbReference type="NCBI Taxonomy" id="67345"/>
    <lineage>
        <taxon>Bacteria</taxon>
        <taxon>Bacillati</taxon>
        <taxon>Actinomycetota</taxon>
        <taxon>Actinomycetes</taxon>
        <taxon>Kitasatosporales</taxon>
        <taxon>Streptomycetaceae</taxon>
        <taxon>Streptomyces</taxon>
    </lineage>
</organism>
<evidence type="ECO:0000313" key="3">
    <source>
        <dbReference type="Proteomes" id="UP000326041"/>
    </source>
</evidence>
<dbReference type="Proteomes" id="UP000326041">
    <property type="component" value="Chromosome"/>
</dbReference>
<keyword evidence="3" id="KW-1185">Reference proteome</keyword>
<reference evidence="2 3" key="1">
    <citation type="submission" date="2017-09" db="EMBL/GenBank/DDBJ databases">
        <authorList>
            <person name="Lee N."/>
            <person name="Cho B.-K."/>
        </authorList>
    </citation>
    <scope>NUCLEOTIDE SEQUENCE [LARGE SCALE GENOMIC DNA]</scope>
    <source>
        <strain evidence="2 3">ATCC 13879</strain>
    </source>
</reference>
<feature type="compositionally biased region" description="Basic and acidic residues" evidence="1">
    <location>
        <begin position="60"/>
        <end position="69"/>
    </location>
</feature>
<protein>
    <submittedName>
        <fullName evidence="2">Uncharacterized protein</fullName>
    </submittedName>
</protein>
<dbReference type="EMBL" id="CP023697">
    <property type="protein sequence ID" value="QEV04633.1"/>
    <property type="molecule type" value="Genomic_DNA"/>
</dbReference>
<feature type="region of interest" description="Disordered" evidence="1">
    <location>
        <begin position="44"/>
        <end position="75"/>
    </location>
</feature>
<feature type="region of interest" description="Disordered" evidence="1">
    <location>
        <begin position="114"/>
        <end position="154"/>
    </location>
</feature>
<sequence>MIATRTASGGTNFGEVFLGGVNLSARSYVLEGLDSGKVATCAGLTTTSPTQPPPVGPVNTRDEGRKDGLADGLAGCRQNRVVTDAQEDEEGPRNADYFAGYAVGKAEALNRAACLNKAPQTTQPGENDRGQQGRGDGDRRDQQNRGDRDGGGNR</sequence>
<accession>A0ABX6ARI7</accession>
<evidence type="ECO:0000313" key="2">
    <source>
        <dbReference type="EMBL" id="QEV04633.1"/>
    </source>
</evidence>
<name>A0ABX6ARI7_9ACTN</name>
<proteinExistence type="predicted"/>
<evidence type="ECO:0000256" key="1">
    <source>
        <dbReference type="SAM" id="MobiDB-lite"/>
    </source>
</evidence>
<feature type="compositionally biased region" description="Basic and acidic residues" evidence="1">
    <location>
        <begin position="126"/>
        <end position="154"/>
    </location>
</feature>